<dbReference type="STRING" id="888050.HMPREF9004_1711"/>
<accession>N6X235</accession>
<dbReference type="NCBIfam" id="NF006691">
    <property type="entry name" value="PRK09239.1"/>
    <property type="match status" value="1"/>
</dbReference>
<reference evidence="4 5" key="1">
    <citation type="submission" date="2013-03" db="EMBL/GenBank/DDBJ databases">
        <title>Reference genome for the Human Microbiome Project.</title>
        <authorList>
            <person name="Aqrawi P."/>
            <person name="Ayvaz T."/>
            <person name="Bess C."/>
            <person name="Blankenburg K."/>
            <person name="Coyle M."/>
            <person name="Deng J."/>
            <person name="Forbes L."/>
            <person name="Fowler G."/>
            <person name="Francisco L."/>
            <person name="Fu Q."/>
            <person name="Gibbs R."/>
            <person name="Gross S."/>
            <person name="Gubbala S."/>
            <person name="Hale W."/>
            <person name="Hemphill L."/>
            <person name="Highlander S."/>
            <person name="Hirani K."/>
            <person name="Jackson L."/>
            <person name="Jakkamsetti A."/>
            <person name="Javaid M."/>
            <person name="Jayaseelan J.C."/>
            <person name="Jiang H."/>
            <person name="Joshi V."/>
            <person name="Korchina V."/>
            <person name="Kovar C."/>
            <person name="Lara F."/>
            <person name="Lee S."/>
            <person name="Liu Y."/>
            <person name="Mata R."/>
            <person name="Mathew T."/>
            <person name="Munidasa M."/>
            <person name="Muzny D."/>
            <person name="Nazareth L."/>
            <person name="Ngo R."/>
            <person name="Nguyen L."/>
            <person name="Nguyen N."/>
            <person name="Okwuonu G."/>
            <person name="Ongeri F."/>
            <person name="Palculict T."/>
            <person name="Patil S."/>
            <person name="Petrosino J."/>
            <person name="Pham C."/>
            <person name="Pham P."/>
            <person name="Pu L.-L."/>
            <person name="Qin X."/>
            <person name="Qu J."/>
            <person name="Reid J."/>
            <person name="Ross M."/>
            <person name="Ruth R."/>
            <person name="Saada N."/>
            <person name="San Lucas F."/>
            <person name="Santibanez J."/>
            <person name="Shang Y."/>
            <person name="Simmons D."/>
            <person name="Song X.-Z."/>
            <person name="Tang L.-Y."/>
            <person name="Thornton R."/>
            <person name="Warren J."/>
            <person name="Weissenberger G."/>
            <person name="Wilczek-Boney K."/>
            <person name="Worley K."/>
            <person name="Youmans B."/>
            <person name="Zhang J."/>
            <person name="Zhang L."/>
            <person name="Zhao Z."/>
            <person name="Zhou C."/>
            <person name="Zhu D."/>
            <person name="Zhu Y."/>
        </authorList>
    </citation>
    <scope>NUCLEOTIDE SEQUENCE [LARGE SCALE GENOMIC DNA]</scope>
    <source>
        <strain evidence="4 5">F0333</strain>
    </source>
</reference>
<dbReference type="GO" id="GO:0004106">
    <property type="term" value="F:chorismate mutase activity"/>
    <property type="evidence" value="ECO:0007669"/>
    <property type="project" value="UniProtKB-EC"/>
</dbReference>
<sequence>MNGGETMSESGHETNRVNHGPADPAGLDIPPELAAARQTIDNIDAALVHILAERFRCTQRVGHIKALNELPPADPAREARQVARLRALAEQSGLDPDFAQKFLAFMITEVIRHHEDIKAEYESGE</sequence>
<feature type="domain" description="Chorismate mutase" evidence="3">
    <location>
        <begin position="27"/>
        <end position="118"/>
    </location>
</feature>
<evidence type="ECO:0000313" key="4">
    <source>
        <dbReference type="EMBL" id="ENO17801.1"/>
    </source>
</evidence>
<dbReference type="PANTHER" id="PTHR38041">
    <property type="entry name" value="CHORISMATE MUTASE"/>
    <property type="match status" value="1"/>
</dbReference>
<dbReference type="InterPro" id="IPR002701">
    <property type="entry name" value="CM_II_prokaryot"/>
</dbReference>
<evidence type="ECO:0000259" key="3">
    <source>
        <dbReference type="PROSITE" id="PS51168"/>
    </source>
</evidence>
<dbReference type="InterPro" id="IPR036979">
    <property type="entry name" value="CM_dom_sf"/>
</dbReference>
<dbReference type="PROSITE" id="PS51168">
    <property type="entry name" value="CHORISMATE_MUT_2"/>
    <property type="match status" value="1"/>
</dbReference>
<dbReference type="NCBIfam" id="TIGR01795">
    <property type="entry name" value="CM_mono_cladeE"/>
    <property type="match status" value="1"/>
</dbReference>
<dbReference type="PATRIC" id="fig|888050.3.peg.1647"/>
<dbReference type="EMBL" id="AQHZ01000024">
    <property type="protein sequence ID" value="ENO17801.1"/>
    <property type="molecule type" value="Genomic_DNA"/>
</dbReference>
<feature type="region of interest" description="Disordered" evidence="2">
    <location>
        <begin position="1"/>
        <end position="29"/>
    </location>
</feature>
<evidence type="ECO:0000313" key="5">
    <source>
        <dbReference type="Proteomes" id="UP000013015"/>
    </source>
</evidence>
<name>N6X235_9ACTO</name>
<dbReference type="GO" id="GO:0046417">
    <property type="term" value="P:chorismate metabolic process"/>
    <property type="evidence" value="ECO:0007669"/>
    <property type="project" value="InterPro"/>
</dbReference>
<dbReference type="Gene3D" id="1.20.59.10">
    <property type="entry name" value="Chorismate mutase"/>
    <property type="match status" value="1"/>
</dbReference>
<gene>
    <name evidence="4" type="ORF">HMPREF9004_1711</name>
</gene>
<dbReference type="EC" id="5.4.99.5" evidence="4"/>
<dbReference type="Pfam" id="PF01817">
    <property type="entry name" value="CM_2"/>
    <property type="match status" value="1"/>
</dbReference>
<organism evidence="4 5">
    <name type="scientific">Schaalia cardiffensis F0333</name>
    <dbReference type="NCBI Taxonomy" id="888050"/>
    <lineage>
        <taxon>Bacteria</taxon>
        <taxon>Bacillati</taxon>
        <taxon>Actinomycetota</taxon>
        <taxon>Actinomycetes</taxon>
        <taxon>Actinomycetales</taxon>
        <taxon>Actinomycetaceae</taxon>
        <taxon>Schaalia</taxon>
    </lineage>
</organism>
<dbReference type="Proteomes" id="UP000013015">
    <property type="component" value="Unassembled WGS sequence"/>
</dbReference>
<dbReference type="InterPro" id="IPR051331">
    <property type="entry name" value="Chorismate_mutase-related"/>
</dbReference>
<dbReference type="eggNOG" id="COG1605">
    <property type="taxonomic scope" value="Bacteria"/>
</dbReference>
<comment type="caution">
    <text evidence="4">The sequence shown here is derived from an EMBL/GenBank/DDBJ whole genome shotgun (WGS) entry which is preliminary data.</text>
</comment>
<proteinExistence type="predicted"/>
<keyword evidence="1 4" id="KW-0413">Isomerase</keyword>
<evidence type="ECO:0000256" key="1">
    <source>
        <dbReference type="ARBA" id="ARBA00023235"/>
    </source>
</evidence>
<dbReference type="PANTHER" id="PTHR38041:SF1">
    <property type="entry name" value="CHORISMATE MUTASE"/>
    <property type="match status" value="1"/>
</dbReference>
<dbReference type="InterPro" id="IPR010951">
    <property type="entry name" value="CM_bact"/>
</dbReference>
<dbReference type="HOGENOM" id="CLU_131518_0_0_11"/>
<keyword evidence="5" id="KW-1185">Reference proteome</keyword>
<dbReference type="AlphaFoldDB" id="N6X235"/>
<protein>
    <submittedName>
        <fullName evidence="4">Chorismate mutase</fullName>
        <ecNumber evidence="4">5.4.99.5</ecNumber>
    </submittedName>
</protein>
<dbReference type="InterPro" id="IPR036263">
    <property type="entry name" value="Chorismate_II_sf"/>
</dbReference>
<dbReference type="SMART" id="SM00830">
    <property type="entry name" value="CM_2"/>
    <property type="match status" value="1"/>
</dbReference>
<evidence type="ECO:0000256" key="2">
    <source>
        <dbReference type="SAM" id="MobiDB-lite"/>
    </source>
</evidence>
<dbReference type="SUPFAM" id="SSF48600">
    <property type="entry name" value="Chorismate mutase II"/>
    <property type="match status" value="1"/>
</dbReference>
<dbReference type="GO" id="GO:0009697">
    <property type="term" value="P:salicylic acid biosynthetic process"/>
    <property type="evidence" value="ECO:0007669"/>
    <property type="project" value="TreeGrafter"/>
</dbReference>